<evidence type="ECO:0000313" key="9">
    <source>
        <dbReference type="Proteomes" id="UP000621266"/>
    </source>
</evidence>
<keyword evidence="3 6" id="KW-0808">Transferase</keyword>
<dbReference type="RefSeq" id="WP_098750107.1">
    <property type="nucleotide sequence ID" value="NZ_WHPN01000312.1"/>
</dbReference>
<dbReference type="Pfam" id="PF00348">
    <property type="entry name" value="polyprenyl_synt"/>
    <property type="match status" value="1"/>
</dbReference>
<evidence type="ECO:0000313" key="8">
    <source>
        <dbReference type="EMBL" id="KAF4407518.1"/>
    </source>
</evidence>
<reference evidence="8 9" key="1">
    <citation type="submission" date="2019-10" db="EMBL/GenBank/DDBJ databases">
        <title>Streptomyces tenebrisbrunneis sp.nov., an endogenous actinomycete isolated from of Lycium ruthenicum.</title>
        <authorList>
            <person name="Ma L."/>
        </authorList>
    </citation>
    <scope>NUCLEOTIDE SEQUENCE [LARGE SCALE GENOMIC DNA]</scope>
    <source>
        <strain evidence="8 9">TRM 66187</strain>
    </source>
</reference>
<feature type="compositionally biased region" description="Basic and acidic residues" evidence="7">
    <location>
        <begin position="48"/>
        <end position="59"/>
    </location>
</feature>
<accession>A0ABQ7FHU9</accession>
<dbReference type="EMBL" id="WHPN01000312">
    <property type="protein sequence ID" value="KAF4407518.1"/>
    <property type="molecule type" value="Genomic_DNA"/>
</dbReference>
<dbReference type="SFLD" id="SFLDG01017">
    <property type="entry name" value="Polyprenyl_Transferase_Like"/>
    <property type="match status" value="1"/>
</dbReference>
<dbReference type="InterPro" id="IPR000092">
    <property type="entry name" value="Polyprenyl_synt"/>
</dbReference>
<dbReference type="InterPro" id="IPR008949">
    <property type="entry name" value="Isoprenoid_synthase_dom_sf"/>
</dbReference>
<dbReference type="Proteomes" id="UP000621266">
    <property type="component" value="Unassembled WGS sequence"/>
</dbReference>
<keyword evidence="5" id="KW-0460">Magnesium</keyword>
<sequence length="440" mass="46621">MRHLPSTGAPGPAGSRDRRTPVRTAGRPPRAPDPAATERAPGFAAHEAATEPADHERAPESAADEDLTAAVEHTLTRYLGERRAEAARSSDRFAADVVEPFCRFVLGGGKRLRPAFVWWGWRAAGGRPGDAGRVRAVLRAAAAVELLQASALVHDDLMDGSALRRNEPAAHVRLAARHRAAGLRGNAETFGLHTAVLTGDLALAWADDLWESAPAQGETGSRAREVWHAMRTEMVAGQYLDLYHQAEENDSAAAALRVARLKSALYTVERPLHLGAALAGGSGPATAALRRAGGRIGLAFQLRDDLLSVFGSQADTGKPAGDDLREGKRTYLMAVALRRARAQGRADAERQLRDVLRAPGLTPAGLARIRVVLADLGAAAQVERQIERLVHSAAETLRRAPLAPVAVHRLTALADGITAGACPEPEPPPGRPARLGGGVR</sequence>
<feature type="region of interest" description="Disordered" evidence="7">
    <location>
        <begin position="1"/>
        <end position="65"/>
    </location>
</feature>
<feature type="compositionally biased region" description="Low complexity" evidence="7">
    <location>
        <begin position="23"/>
        <end position="41"/>
    </location>
</feature>
<evidence type="ECO:0000256" key="7">
    <source>
        <dbReference type="SAM" id="MobiDB-lite"/>
    </source>
</evidence>
<dbReference type="PANTHER" id="PTHR12001:SF85">
    <property type="entry name" value="SHORT CHAIN ISOPRENYL DIPHOSPHATE SYNTHASE"/>
    <property type="match status" value="1"/>
</dbReference>
<dbReference type="Gene3D" id="1.10.600.10">
    <property type="entry name" value="Farnesyl Diphosphate Synthase"/>
    <property type="match status" value="1"/>
</dbReference>
<protein>
    <submittedName>
        <fullName evidence="8">Polyprenyl synthetase family protein</fullName>
    </submittedName>
</protein>
<evidence type="ECO:0000256" key="3">
    <source>
        <dbReference type="ARBA" id="ARBA00022679"/>
    </source>
</evidence>
<evidence type="ECO:0000256" key="2">
    <source>
        <dbReference type="ARBA" id="ARBA00006706"/>
    </source>
</evidence>
<proteinExistence type="inferred from homology"/>
<organism evidence="8 9">
    <name type="scientific">Streptomyces lycii</name>
    <dbReference type="NCBI Taxonomy" id="2654337"/>
    <lineage>
        <taxon>Bacteria</taxon>
        <taxon>Bacillati</taxon>
        <taxon>Actinomycetota</taxon>
        <taxon>Actinomycetes</taxon>
        <taxon>Kitasatosporales</taxon>
        <taxon>Streptomycetaceae</taxon>
        <taxon>Streptomyces</taxon>
    </lineage>
</organism>
<dbReference type="PANTHER" id="PTHR12001">
    <property type="entry name" value="GERANYLGERANYL PYROPHOSPHATE SYNTHASE"/>
    <property type="match status" value="1"/>
</dbReference>
<evidence type="ECO:0000256" key="6">
    <source>
        <dbReference type="RuleBase" id="RU004466"/>
    </source>
</evidence>
<comment type="similarity">
    <text evidence="2 6">Belongs to the FPP/GGPP synthase family.</text>
</comment>
<feature type="region of interest" description="Disordered" evidence="7">
    <location>
        <begin position="418"/>
        <end position="440"/>
    </location>
</feature>
<comment type="cofactor">
    <cofactor evidence="1">
        <name>Mg(2+)</name>
        <dbReference type="ChEBI" id="CHEBI:18420"/>
    </cofactor>
</comment>
<gene>
    <name evidence="8" type="ORF">GCU69_19240</name>
</gene>
<keyword evidence="4" id="KW-0479">Metal-binding</keyword>
<evidence type="ECO:0000256" key="1">
    <source>
        <dbReference type="ARBA" id="ARBA00001946"/>
    </source>
</evidence>
<dbReference type="SFLD" id="SFLDS00005">
    <property type="entry name" value="Isoprenoid_Synthase_Type_I"/>
    <property type="match status" value="1"/>
</dbReference>
<keyword evidence="9" id="KW-1185">Reference proteome</keyword>
<name>A0ABQ7FHU9_9ACTN</name>
<dbReference type="SUPFAM" id="SSF48576">
    <property type="entry name" value="Terpenoid synthases"/>
    <property type="match status" value="1"/>
</dbReference>
<comment type="caution">
    <text evidence="8">The sequence shown here is derived from an EMBL/GenBank/DDBJ whole genome shotgun (WGS) entry which is preliminary data.</text>
</comment>
<dbReference type="CDD" id="cd00685">
    <property type="entry name" value="Trans_IPPS_HT"/>
    <property type="match status" value="1"/>
</dbReference>
<evidence type="ECO:0000256" key="4">
    <source>
        <dbReference type="ARBA" id="ARBA00022723"/>
    </source>
</evidence>
<evidence type="ECO:0000256" key="5">
    <source>
        <dbReference type="ARBA" id="ARBA00022842"/>
    </source>
</evidence>